<evidence type="ECO:0000313" key="5">
    <source>
        <dbReference type="Proteomes" id="UP000076079"/>
    </source>
</evidence>
<dbReference type="InterPro" id="IPR036513">
    <property type="entry name" value="STAS_dom_sf"/>
</dbReference>
<dbReference type="PANTHER" id="PTHR33495">
    <property type="entry name" value="ANTI-SIGMA FACTOR ANTAGONIST TM_1081-RELATED-RELATED"/>
    <property type="match status" value="1"/>
</dbReference>
<dbReference type="Pfam" id="PF01740">
    <property type="entry name" value="STAS"/>
    <property type="match status" value="1"/>
</dbReference>
<dbReference type="GO" id="GO:0043856">
    <property type="term" value="F:anti-sigma factor antagonist activity"/>
    <property type="evidence" value="ECO:0007669"/>
    <property type="project" value="InterPro"/>
</dbReference>
<comment type="similarity">
    <text evidence="1 2">Belongs to the anti-sigma-factor antagonist family.</text>
</comment>
<dbReference type="Proteomes" id="UP000076079">
    <property type="component" value="Chromosome"/>
</dbReference>
<protein>
    <recommendedName>
        <fullName evidence="2">Anti-sigma factor antagonist</fullName>
    </recommendedName>
</protein>
<dbReference type="RefSeq" id="WP_110171605.1">
    <property type="nucleotide sequence ID" value="NZ_CP015136.1"/>
</dbReference>
<evidence type="ECO:0000256" key="2">
    <source>
        <dbReference type="RuleBase" id="RU003749"/>
    </source>
</evidence>
<accession>A0A143PP03</accession>
<dbReference type="OrthoDB" id="9794628at2"/>
<dbReference type="CDD" id="cd07043">
    <property type="entry name" value="STAS_anti-anti-sigma_factors"/>
    <property type="match status" value="1"/>
</dbReference>
<name>A0A143PP03_LUTPR</name>
<dbReference type="STRING" id="1855912.LuPra_03130"/>
<evidence type="ECO:0000256" key="1">
    <source>
        <dbReference type="ARBA" id="ARBA00009013"/>
    </source>
</evidence>
<dbReference type="SUPFAM" id="SSF52091">
    <property type="entry name" value="SpoIIaa-like"/>
    <property type="match status" value="1"/>
</dbReference>
<dbReference type="InterPro" id="IPR003658">
    <property type="entry name" value="Anti-sigma_ant"/>
</dbReference>
<keyword evidence="5" id="KW-1185">Reference proteome</keyword>
<dbReference type="InterPro" id="IPR002645">
    <property type="entry name" value="STAS_dom"/>
</dbReference>
<dbReference type="KEGG" id="abac:LuPra_03130"/>
<gene>
    <name evidence="4" type="primary">btrV</name>
    <name evidence="4" type="ORF">LuPra_03130</name>
</gene>
<proteinExistence type="inferred from homology"/>
<dbReference type="Gene3D" id="3.30.750.24">
    <property type="entry name" value="STAS domain"/>
    <property type="match status" value="1"/>
</dbReference>
<evidence type="ECO:0000259" key="3">
    <source>
        <dbReference type="PROSITE" id="PS50801"/>
    </source>
</evidence>
<organism evidence="4 5">
    <name type="scientific">Luteitalea pratensis</name>
    <dbReference type="NCBI Taxonomy" id="1855912"/>
    <lineage>
        <taxon>Bacteria</taxon>
        <taxon>Pseudomonadati</taxon>
        <taxon>Acidobacteriota</taxon>
        <taxon>Vicinamibacteria</taxon>
        <taxon>Vicinamibacterales</taxon>
        <taxon>Vicinamibacteraceae</taxon>
        <taxon>Luteitalea</taxon>
    </lineage>
</organism>
<dbReference type="AlphaFoldDB" id="A0A143PP03"/>
<dbReference type="PROSITE" id="PS50801">
    <property type="entry name" value="STAS"/>
    <property type="match status" value="1"/>
</dbReference>
<feature type="domain" description="STAS" evidence="3">
    <location>
        <begin position="14"/>
        <end position="114"/>
    </location>
</feature>
<sequence>MPHPFKVHRTAEGDVSVLHLEGFLDAHTAPVFEQAIQAELDANRPRLIVDGEKLTYISSAGLGVFMGFIEQIRELGGDLKICGLSPKVRQIFEILGFQAIYDMVETVPDAVQRFTTSPTPEA</sequence>
<dbReference type="EMBL" id="CP015136">
    <property type="protein sequence ID" value="AMY09903.1"/>
    <property type="molecule type" value="Genomic_DNA"/>
</dbReference>
<dbReference type="NCBIfam" id="TIGR00377">
    <property type="entry name" value="ant_ant_sig"/>
    <property type="match status" value="1"/>
</dbReference>
<reference evidence="4 5" key="1">
    <citation type="journal article" date="2016" name="Genome Announc.">
        <title>First Complete Genome Sequence of a Subdivision 6 Acidobacterium Strain.</title>
        <authorList>
            <person name="Huang S."/>
            <person name="Vieira S."/>
            <person name="Bunk B."/>
            <person name="Riedel T."/>
            <person name="Sproer C."/>
            <person name="Overmann J."/>
        </authorList>
    </citation>
    <scope>NUCLEOTIDE SEQUENCE [LARGE SCALE GENOMIC DNA]</scope>
    <source>
        <strain evidence="5">DSM 100886 HEG_-6_39</strain>
    </source>
</reference>
<evidence type="ECO:0000313" key="4">
    <source>
        <dbReference type="EMBL" id="AMY09903.1"/>
    </source>
</evidence>
<reference evidence="5" key="2">
    <citation type="submission" date="2016-04" db="EMBL/GenBank/DDBJ databases">
        <title>First Complete Genome Sequence of a Subdivision 6 Acidobacterium.</title>
        <authorList>
            <person name="Huang S."/>
            <person name="Vieira S."/>
            <person name="Bunk B."/>
            <person name="Riedel T."/>
            <person name="Sproeer C."/>
            <person name="Overmann J."/>
        </authorList>
    </citation>
    <scope>NUCLEOTIDE SEQUENCE [LARGE SCALE GENOMIC DNA]</scope>
    <source>
        <strain evidence="5">DSM 100886 HEG_-6_39</strain>
    </source>
</reference>